<feature type="domain" description="PDZ" evidence="4">
    <location>
        <begin position="260"/>
        <end position="312"/>
    </location>
</feature>
<evidence type="ECO:0000256" key="2">
    <source>
        <dbReference type="ARBA" id="ARBA00022670"/>
    </source>
</evidence>
<comment type="similarity">
    <text evidence="1">Belongs to the peptidase S1C family.</text>
</comment>
<evidence type="ECO:0000256" key="3">
    <source>
        <dbReference type="ARBA" id="ARBA00022801"/>
    </source>
</evidence>
<dbReference type="Pfam" id="PF13180">
    <property type="entry name" value="PDZ_2"/>
    <property type="match status" value="1"/>
</dbReference>
<dbReference type="PANTHER" id="PTHR43343:SF3">
    <property type="entry name" value="PROTEASE DO-LIKE 8, CHLOROPLASTIC"/>
    <property type="match status" value="1"/>
</dbReference>
<dbReference type="InterPro" id="IPR009003">
    <property type="entry name" value="Peptidase_S1_PA"/>
</dbReference>
<reference evidence="6" key="1">
    <citation type="submission" date="2017-09" db="EMBL/GenBank/DDBJ databases">
        <title>Depth-based differentiation of microbial function through sediment-hosted aquifers and enrichment of novel symbionts in the deep terrestrial subsurface.</title>
        <authorList>
            <person name="Probst A.J."/>
            <person name="Ladd B."/>
            <person name="Jarett J.K."/>
            <person name="Geller-Mcgrath D.E."/>
            <person name="Sieber C.M.K."/>
            <person name="Emerson J.B."/>
            <person name="Anantharaman K."/>
            <person name="Thomas B.C."/>
            <person name="Malmstrom R."/>
            <person name="Stieglmeier M."/>
            <person name="Klingl A."/>
            <person name="Woyke T."/>
            <person name="Ryan C.M."/>
            <person name="Banfield J.F."/>
        </authorList>
    </citation>
    <scope>NUCLEOTIDE SEQUENCE [LARGE SCALE GENOMIC DNA]</scope>
</reference>
<dbReference type="GO" id="GO:0004252">
    <property type="term" value="F:serine-type endopeptidase activity"/>
    <property type="evidence" value="ECO:0007669"/>
    <property type="project" value="InterPro"/>
</dbReference>
<dbReference type="InterPro" id="IPR051201">
    <property type="entry name" value="Chloro_Bact_Ser_Proteases"/>
</dbReference>
<dbReference type="GO" id="GO:0006508">
    <property type="term" value="P:proteolysis"/>
    <property type="evidence" value="ECO:0007669"/>
    <property type="project" value="UniProtKB-KW"/>
</dbReference>
<dbReference type="PANTHER" id="PTHR43343">
    <property type="entry name" value="PEPTIDASE S12"/>
    <property type="match status" value="1"/>
</dbReference>
<keyword evidence="2" id="KW-0645">Protease</keyword>
<dbReference type="SMART" id="SM00228">
    <property type="entry name" value="PDZ"/>
    <property type="match status" value="1"/>
</dbReference>
<keyword evidence="3" id="KW-0378">Hydrolase</keyword>
<dbReference type="AlphaFoldDB" id="A0A2M7BUP5"/>
<evidence type="ECO:0000259" key="4">
    <source>
        <dbReference type="PROSITE" id="PS50106"/>
    </source>
</evidence>
<evidence type="ECO:0000313" key="6">
    <source>
        <dbReference type="Proteomes" id="UP000229894"/>
    </source>
</evidence>
<feature type="non-terminal residue" evidence="5">
    <location>
        <position position="1"/>
    </location>
</feature>
<proteinExistence type="inferred from homology"/>
<dbReference type="InterPro" id="IPR001940">
    <property type="entry name" value="Peptidase_S1C"/>
</dbReference>
<dbReference type="Gene3D" id="2.30.42.10">
    <property type="match status" value="1"/>
</dbReference>
<dbReference type="Proteomes" id="UP000229894">
    <property type="component" value="Unassembled WGS sequence"/>
</dbReference>
<evidence type="ECO:0000256" key="1">
    <source>
        <dbReference type="ARBA" id="ARBA00010541"/>
    </source>
</evidence>
<gene>
    <name evidence="5" type="ORF">COS49_01430</name>
</gene>
<dbReference type="InterPro" id="IPR001478">
    <property type="entry name" value="PDZ"/>
</dbReference>
<sequence>YYQEYDPFGGDDFFRQFFGDDFFAPFQIPQYRQKGTEKQEVGGGTGFIASEDGLILTNKHVVSDEEADYTVLTNDGEKIAVQVLARDPIEDIAVLKIDRTNLPIVELGDSDKLAIGQTVIAIGNALGEFRNTVSSGVVSGLRRSITASSGFGQNEELSEVIQTDAAINQGNSGGPLLNLKGQAIGINVAMAQGAENIGFALPINKAKRALDQIKKQGKISYPFLGVRYLLITPAIQRENNLTVDSGALLVRGESREDLAVIPGSPAAQAGLAENDIILEIDGQQINSDNSLAKLIQKHQVGDKVKLKVLHKEEEEIIEAELGERE</sequence>
<dbReference type="Pfam" id="PF13365">
    <property type="entry name" value="Trypsin_2"/>
    <property type="match status" value="1"/>
</dbReference>
<dbReference type="PRINTS" id="PR00834">
    <property type="entry name" value="PROTEASES2C"/>
</dbReference>
<dbReference type="SUPFAM" id="SSF50156">
    <property type="entry name" value="PDZ domain-like"/>
    <property type="match status" value="1"/>
</dbReference>
<dbReference type="InterPro" id="IPR036034">
    <property type="entry name" value="PDZ_sf"/>
</dbReference>
<dbReference type="Gene3D" id="2.40.10.10">
    <property type="entry name" value="Trypsin-like serine proteases"/>
    <property type="match status" value="2"/>
</dbReference>
<organism evidence="5 6">
    <name type="scientific">Candidatus Portnoybacteria bacterium CG03_land_8_20_14_0_80_41_10</name>
    <dbReference type="NCBI Taxonomy" id="1974808"/>
    <lineage>
        <taxon>Bacteria</taxon>
        <taxon>Candidatus Portnoyibacteriota</taxon>
    </lineage>
</organism>
<dbReference type="PROSITE" id="PS50106">
    <property type="entry name" value="PDZ"/>
    <property type="match status" value="1"/>
</dbReference>
<accession>A0A2M7BUP5</accession>
<protein>
    <recommendedName>
        <fullName evidence="4">PDZ domain-containing protein</fullName>
    </recommendedName>
</protein>
<dbReference type="EMBL" id="PEUX01000032">
    <property type="protein sequence ID" value="PIV10259.1"/>
    <property type="molecule type" value="Genomic_DNA"/>
</dbReference>
<evidence type="ECO:0000313" key="5">
    <source>
        <dbReference type="EMBL" id="PIV10259.1"/>
    </source>
</evidence>
<dbReference type="SUPFAM" id="SSF50494">
    <property type="entry name" value="Trypsin-like serine proteases"/>
    <property type="match status" value="1"/>
</dbReference>
<name>A0A2M7BUP5_9BACT</name>
<dbReference type="InterPro" id="IPR043504">
    <property type="entry name" value="Peptidase_S1_PA_chymotrypsin"/>
</dbReference>
<comment type="caution">
    <text evidence="5">The sequence shown here is derived from an EMBL/GenBank/DDBJ whole genome shotgun (WGS) entry which is preliminary data.</text>
</comment>